<evidence type="ECO:0000313" key="14">
    <source>
        <dbReference type="Proteomes" id="UP001565200"/>
    </source>
</evidence>
<evidence type="ECO:0000256" key="11">
    <source>
        <dbReference type="SAM" id="MobiDB-lite"/>
    </source>
</evidence>
<dbReference type="NCBIfam" id="NF003933">
    <property type="entry name" value="PRK05444.2-2"/>
    <property type="match status" value="1"/>
</dbReference>
<dbReference type="RefSeq" id="WP_369863582.1">
    <property type="nucleotide sequence ID" value="NZ_JBCLPP010000028.1"/>
</dbReference>
<evidence type="ECO:0000256" key="3">
    <source>
        <dbReference type="ARBA" id="ARBA00011738"/>
    </source>
</evidence>
<dbReference type="GO" id="GO:0008661">
    <property type="term" value="F:1-deoxy-D-xylulose-5-phosphate synthase activity"/>
    <property type="evidence" value="ECO:0007669"/>
    <property type="project" value="UniProtKB-EC"/>
</dbReference>
<feature type="domain" description="Transketolase-like pyrimidine-binding" evidence="12">
    <location>
        <begin position="335"/>
        <end position="500"/>
    </location>
</feature>
<dbReference type="Gene3D" id="3.40.50.970">
    <property type="match status" value="2"/>
</dbReference>
<feature type="binding site" evidence="10">
    <location>
        <position position="190"/>
    </location>
    <ligand>
        <name>Mg(2+)</name>
        <dbReference type="ChEBI" id="CHEBI:18420"/>
    </ligand>
</feature>
<evidence type="ECO:0000256" key="4">
    <source>
        <dbReference type="ARBA" id="ARBA00022679"/>
    </source>
</evidence>
<comment type="caution">
    <text evidence="13">The sequence shown here is derived from an EMBL/GenBank/DDBJ whole genome shotgun (WGS) entry which is preliminary data.</text>
</comment>
<comment type="subunit">
    <text evidence="3 10">Homodimer.</text>
</comment>
<dbReference type="Pfam" id="PF02780">
    <property type="entry name" value="Transketolase_C"/>
    <property type="match status" value="1"/>
</dbReference>
<comment type="catalytic activity">
    <reaction evidence="10">
        <text>D-glyceraldehyde 3-phosphate + pyruvate + H(+) = 1-deoxy-D-xylulose 5-phosphate + CO2</text>
        <dbReference type="Rhea" id="RHEA:12605"/>
        <dbReference type="ChEBI" id="CHEBI:15361"/>
        <dbReference type="ChEBI" id="CHEBI:15378"/>
        <dbReference type="ChEBI" id="CHEBI:16526"/>
        <dbReference type="ChEBI" id="CHEBI:57792"/>
        <dbReference type="ChEBI" id="CHEBI:59776"/>
        <dbReference type="EC" id="2.2.1.7"/>
    </reaction>
</comment>
<proteinExistence type="inferred from homology"/>
<organism evidence="13 14">
    <name type="scientific">Heminiphilus faecis</name>
    <dbReference type="NCBI Taxonomy" id="2601703"/>
    <lineage>
        <taxon>Bacteria</taxon>
        <taxon>Pseudomonadati</taxon>
        <taxon>Bacteroidota</taxon>
        <taxon>Bacteroidia</taxon>
        <taxon>Bacteroidales</taxon>
        <taxon>Muribaculaceae</taxon>
        <taxon>Heminiphilus</taxon>
    </lineage>
</organism>
<dbReference type="SUPFAM" id="SSF52922">
    <property type="entry name" value="TK C-terminal domain-like"/>
    <property type="match status" value="1"/>
</dbReference>
<keyword evidence="5 10" id="KW-0479">Metal-binding</keyword>
<dbReference type="NCBIfam" id="TIGR00204">
    <property type="entry name" value="dxs"/>
    <property type="match status" value="1"/>
</dbReference>
<feature type="binding site" evidence="10">
    <location>
        <position position="161"/>
    </location>
    <ligand>
        <name>Mg(2+)</name>
        <dbReference type="ChEBI" id="CHEBI:18420"/>
    </ligand>
</feature>
<keyword evidence="7 10" id="KW-0784">Thiamine biosynthesis</keyword>
<dbReference type="InterPro" id="IPR005475">
    <property type="entry name" value="Transketolase-like_Pyr-bd"/>
</dbReference>
<keyword evidence="14" id="KW-1185">Reference proteome</keyword>
<dbReference type="InterPro" id="IPR005477">
    <property type="entry name" value="Dxylulose-5-P_synthase"/>
</dbReference>
<feature type="binding site" evidence="10">
    <location>
        <begin position="162"/>
        <end position="163"/>
    </location>
    <ligand>
        <name>thiamine diphosphate</name>
        <dbReference type="ChEBI" id="CHEBI:58937"/>
    </ligand>
</feature>
<gene>
    <name evidence="10 13" type="primary">dxs</name>
    <name evidence="13" type="ORF">AAK873_10110</name>
</gene>
<dbReference type="CDD" id="cd02007">
    <property type="entry name" value="TPP_DXS"/>
    <property type="match status" value="1"/>
</dbReference>
<dbReference type="PANTHER" id="PTHR43322">
    <property type="entry name" value="1-D-DEOXYXYLULOSE 5-PHOSPHATE SYNTHASE-RELATED"/>
    <property type="match status" value="1"/>
</dbReference>
<feature type="binding site" evidence="10">
    <location>
        <position position="386"/>
    </location>
    <ligand>
        <name>thiamine diphosphate</name>
        <dbReference type="ChEBI" id="CHEBI:58937"/>
    </ligand>
</feature>
<feature type="binding site" evidence="10">
    <location>
        <position position="190"/>
    </location>
    <ligand>
        <name>thiamine diphosphate</name>
        <dbReference type="ChEBI" id="CHEBI:58937"/>
    </ligand>
</feature>
<keyword evidence="4 10" id="KW-0808">Transferase</keyword>
<dbReference type="Pfam" id="PF02779">
    <property type="entry name" value="Transket_pyr"/>
    <property type="match status" value="1"/>
</dbReference>
<evidence type="ECO:0000256" key="10">
    <source>
        <dbReference type="HAMAP-Rule" id="MF_00315"/>
    </source>
</evidence>
<name>A0ABV4CYB1_9BACT</name>
<evidence type="ECO:0000259" key="12">
    <source>
        <dbReference type="SMART" id="SM00861"/>
    </source>
</evidence>
<evidence type="ECO:0000256" key="6">
    <source>
        <dbReference type="ARBA" id="ARBA00022842"/>
    </source>
</evidence>
<protein>
    <recommendedName>
        <fullName evidence="10">1-deoxy-D-xylulose-5-phosphate synthase</fullName>
        <ecNumber evidence="10">2.2.1.7</ecNumber>
    </recommendedName>
    <alternativeName>
        <fullName evidence="10">1-deoxyxylulose-5-phosphate synthase</fullName>
        <shortName evidence="10">DXP synthase</shortName>
        <shortName evidence="10">DXPS</shortName>
    </alternativeName>
</protein>
<keyword evidence="8 10" id="KW-0786">Thiamine pyrophosphate</keyword>
<evidence type="ECO:0000313" key="13">
    <source>
        <dbReference type="EMBL" id="MEY8245967.1"/>
    </source>
</evidence>
<comment type="similarity">
    <text evidence="2 10">Belongs to the transketolase family. DXPS subfamily.</text>
</comment>
<comment type="cofactor">
    <cofactor evidence="10">
        <name>thiamine diphosphate</name>
        <dbReference type="ChEBI" id="CHEBI:58937"/>
    </cofactor>
    <text evidence="10">Binds 1 thiamine pyrophosphate per subunit.</text>
</comment>
<dbReference type="EC" id="2.2.1.7" evidence="10"/>
<dbReference type="CDD" id="cd07033">
    <property type="entry name" value="TPP_PYR_DXS_TK_like"/>
    <property type="match status" value="1"/>
</dbReference>
<evidence type="ECO:0000256" key="9">
    <source>
        <dbReference type="ARBA" id="ARBA00023229"/>
    </source>
</evidence>
<dbReference type="EMBL" id="JBCLPP010000028">
    <property type="protein sequence ID" value="MEY8245967.1"/>
    <property type="molecule type" value="Genomic_DNA"/>
</dbReference>
<evidence type="ECO:0000256" key="5">
    <source>
        <dbReference type="ARBA" id="ARBA00022723"/>
    </source>
</evidence>
<evidence type="ECO:0000256" key="2">
    <source>
        <dbReference type="ARBA" id="ARBA00011081"/>
    </source>
</evidence>
<dbReference type="SUPFAM" id="SSF52518">
    <property type="entry name" value="Thiamin diphosphate-binding fold (THDP-binding)"/>
    <property type="match status" value="2"/>
</dbReference>
<feature type="binding site" evidence="10">
    <location>
        <begin position="128"/>
        <end position="130"/>
    </location>
    <ligand>
        <name>thiamine diphosphate</name>
        <dbReference type="ChEBI" id="CHEBI:58937"/>
    </ligand>
</feature>
<keyword evidence="9 10" id="KW-0414">Isoprene biosynthesis</keyword>
<accession>A0ABV4CYB1</accession>
<feature type="binding site" evidence="10">
    <location>
        <position position="302"/>
    </location>
    <ligand>
        <name>thiamine diphosphate</name>
        <dbReference type="ChEBI" id="CHEBI:58937"/>
    </ligand>
</feature>
<dbReference type="HAMAP" id="MF_00315">
    <property type="entry name" value="DXP_synth"/>
    <property type="match status" value="1"/>
</dbReference>
<sequence>MEKTDNSIDSVSAHYPLLETIDSPADLRKLPAEKLTQVCAEIRQFLINSLSNNPGHFASSMGAVELTVALHYVFNTPYDRIVWDVGHQAYGHKLLTGRRDKFRTNRKFGGLSGFPNPEESEYDTFTAGHASNSISAALGMAVASALQHESPKRNVVAVIGDASISGGLAFEGLNNATMTRNNLLIILNDNDMSIDRNVGALNSYLAHLTTSKAYNTFRYRLYRLLKKMHLVNDGTKDFILRFNNSIKSLVTRQQNIFEGLNIRYFGPFDGHDVERIVRVLGDIKDMEGPRLLHLRTTKGKGYTPAENDPASWHAPGKFDPQTGNRQSEPHEGVPPKYQDVFGETLLELARSNPKIVGITAAMPSGTSMSIMQHEIPGRVFDVGISEGHAVTFAGGLAKDGMRPYCAIYSSFLQRAYDHIIHDVAIQRLPVTLCLDRAGIVGEDGVTHHGVFDLSYLRSIPGMIVAAPRDEITLRNLLYTSQVADNGPMAIRYPRGKGKNPDWKVPMKAIAIGKGERLQDGSDVAVLSIGPMANLVKSAITKAEADGISVAHYDMIFLKPLDEELLAEVAAKGCPVITVEDGIKEGGLGSAVTEWFNDHGHKVQVTRIGVPDSFVPHGKVPELMKMCGMDADAIHEAIVNAHKSDK</sequence>
<dbReference type="InterPro" id="IPR033248">
    <property type="entry name" value="Transketolase_C"/>
</dbReference>
<feature type="binding site" evidence="10">
    <location>
        <position position="87"/>
    </location>
    <ligand>
        <name>thiamine diphosphate</name>
        <dbReference type="ChEBI" id="CHEBI:58937"/>
    </ligand>
</feature>
<comment type="function">
    <text evidence="10">Catalyzes the acyloin condensation reaction between C atoms 2 and 3 of pyruvate and glyceraldehyde 3-phosphate to yield 1-deoxy-D-xylulose-5-phosphate (DXP).</text>
</comment>
<keyword evidence="6 10" id="KW-0460">Magnesium</keyword>
<dbReference type="InterPro" id="IPR029061">
    <property type="entry name" value="THDP-binding"/>
</dbReference>
<dbReference type="Pfam" id="PF13292">
    <property type="entry name" value="DXP_synthase_N"/>
    <property type="match status" value="1"/>
</dbReference>
<reference evidence="13 14" key="1">
    <citation type="submission" date="2024-03" db="EMBL/GenBank/DDBJ databases">
        <title>Mouse gut bacterial collection (mGBC) of GemPharmatech.</title>
        <authorList>
            <person name="He Y."/>
            <person name="Dong L."/>
            <person name="Wu D."/>
            <person name="Gao X."/>
            <person name="Lin Z."/>
        </authorList>
    </citation>
    <scope>NUCLEOTIDE SEQUENCE [LARGE SCALE GENOMIC DNA]</scope>
    <source>
        <strain evidence="13 14">54-13</strain>
    </source>
</reference>
<comment type="pathway">
    <text evidence="1 10">Metabolic intermediate biosynthesis; 1-deoxy-D-xylulose 5-phosphate biosynthesis; 1-deoxy-D-xylulose 5-phosphate from D-glyceraldehyde 3-phosphate and pyruvate: step 1/1.</text>
</comment>
<dbReference type="Proteomes" id="UP001565200">
    <property type="component" value="Unassembled WGS sequence"/>
</dbReference>
<evidence type="ECO:0000256" key="8">
    <source>
        <dbReference type="ARBA" id="ARBA00023052"/>
    </source>
</evidence>
<dbReference type="Gene3D" id="3.40.50.920">
    <property type="match status" value="1"/>
</dbReference>
<evidence type="ECO:0000256" key="7">
    <source>
        <dbReference type="ARBA" id="ARBA00022977"/>
    </source>
</evidence>
<feature type="region of interest" description="Disordered" evidence="11">
    <location>
        <begin position="298"/>
        <end position="333"/>
    </location>
</feature>
<dbReference type="SMART" id="SM00861">
    <property type="entry name" value="Transket_pyr"/>
    <property type="match status" value="1"/>
</dbReference>
<comment type="cofactor">
    <cofactor evidence="10">
        <name>Mg(2+)</name>
        <dbReference type="ChEBI" id="CHEBI:18420"/>
    </cofactor>
    <text evidence="10">Binds 1 Mg(2+) ion per subunit.</text>
</comment>
<dbReference type="InterPro" id="IPR009014">
    <property type="entry name" value="Transketo_C/PFOR_II"/>
</dbReference>
<evidence type="ECO:0000256" key="1">
    <source>
        <dbReference type="ARBA" id="ARBA00004980"/>
    </source>
</evidence>
<dbReference type="PANTHER" id="PTHR43322:SF5">
    <property type="entry name" value="1-DEOXY-D-XYLULOSE-5-PHOSPHATE SYNTHASE, CHLOROPLASTIC"/>
    <property type="match status" value="1"/>
</dbReference>